<feature type="modified residue" description="4-aspartylphosphate" evidence="3">
    <location>
        <position position="53"/>
    </location>
</feature>
<dbReference type="Gene3D" id="3.40.50.2300">
    <property type="match status" value="1"/>
</dbReference>
<dbReference type="SUPFAM" id="SSF52172">
    <property type="entry name" value="CheY-like"/>
    <property type="match status" value="1"/>
</dbReference>
<keyword evidence="2" id="KW-0902">Two-component regulatory system</keyword>
<reference evidence="6" key="1">
    <citation type="submission" date="2015-07" db="EMBL/GenBank/DDBJ databases">
        <title>Whole genome sequence of an Ensifer adhaerens strain isolated from a cave pool in the Wind Cave National Park.</title>
        <authorList>
            <person name="Eng W.W.H."/>
            <person name="Gan H.M."/>
            <person name="Barton H.A."/>
            <person name="Savka M.A."/>
        </authorList>
    </citation>
    <scope>NUCLEOTIDE SEQUENCE [LARGE SCALE GENOMIC DNA]</scope>
    <source>
        <strain evidence="6">SD006</strain>
    </source>
</reference>
<protein>
    <submittedName>
        <fullName evidence="5">Histidine kinase</fullName>
    </submittedName>
</protein>
<proteinExistence type="predicted"/>
<evidence type="ECO:0000313" key="5">
    <source>
        <dbReference type="EMBL" id="KOF18499.1"/>
    </source>
</evidence>
<organism evidence="5 6">
    <name type="scientific">Ensifer adhaerens</name>
    <name type="common">Sinorhizobium morelense</name>
    <dbReference type="NCBI Taxonomy" id="106592"/>
    <lineage>
        <taxon>Bacteria</taxon>
        <taxon>Pseudomonadati</taxon>
        <taxon>Pseudomonadota</taxon>
        <taxon>Alphaproteobacteria</taxon>
        <taxon>Hyphomicrobiales</taxon>
        <taxon>Rhizobiaceae</taxon>
        <taxon>Sinorhizobium/Ensifer group</taxon>
        <taxon>Ensifer</taxon>
    </lineage>
</organism>
<dbReference type="PROSITE" id="PS50110">
    <property type="entry name" value="RESPONSE_REGULATORY"/>
    <property type="match status" value="1"/>
</dbReference>
<dbReference type="InterPro" id="IPR011006">
    <property type="entry name" value="CheY-like_superfamily"/>
</dbReference>
<evidence type="ECO:0000256" key="1">
    <source>
        <dbReference type="ARBA" id="ARBA00022553"/>
    </source>
</evidence>
<evidence type="ECO:0000313" key="6">
    <source>
        <dbReference type="Proteomes" id="UP000037425"/>
    </source>
</evidence>
<evidence type="ECO:0000256" key="2">
    <source>
        <dbReference type="ARBA" id="ARBA00023012"/>
    </source>
</evidence>
<dbReference type="InterPro" id="IPR001789">
    <property type="entry name" value="Sig_transdc_resp-reg_receiver"/>
</dbReference>
<dbReference type="GO" id="GO:0000160">
    <property type="term" value="P:phosphorelay signal transduction system"/>
    <property type="evidence" value="ECO:0007669"/>
    <property type="project" value="UniProtKB-KW"/>
</dbReference>
<dbReference type="PANTHER" id="PTHR45339:SF1">
    <property type="entry name" value="HYBRID SIGNAL TRANSDUCTION HISTIDINE KINASE J"/>
    <property type="match status" value="1"/>
</dbReference>
<dbReference type="GO" id="GO:0016301">
    <property type="term" value="F:kinase activity"/>
    <property type="evidence" value="ECO:0007669"/>
    <property type="project" value="UniProtKB-KW"/>
</dbReference>
<dbReference type="Pfam" id="PF00072">
    <property type="entry name" value="Response_reg"/>
    <property type="match status" value="1"/>
</dbReference>
<comment type="caution">
    <text evidence="5">The sequence shown here is derived from an EMBL/GenBank/DDBJ whole genome shotgun (WGS) entry which is preliminary data.</text>
</comment>
<evidence type="ECO:0000256" key="3">
    <source>
        <dbReference type="PROSITE-ProRule" id="PRU00169"/>
    </source>
</evidence>
<dbReference type="RefSeq" id="WP_053249459.1">
    <property type="nucleotide sequence ID" value="NZ_LGAP01000007.1"/>
</dbReference>
<dbReference type="AlphaFoldDB" id="A0A0L8BVG8"/>
<evidence type="ECO:0000259" key="4">
    <source>
        <dbReference type="PROSITE" id="PS50110"/>
    </source>
</evidence>
<keyword evidence="5" id="KW-0418">Kinase</keyword>
<keyword evidence="1 3" id="KW-0597">Phosphoprotein</keyword>
<gene>
    <name evidence="5" type="ORF">AC244_14155</name>
</gene>
<dbReference type="EMBL" id="LGAP01000007">
    <property type="protein sequence ID" value="KOF18499.1"/>
    <property type="molecule type" value="Genomic_DNA"/>
</dbReference>
<dbReference type="PATRIC" id="fig|106592.7.peg.7084"/>
<dbReference type="OrthoDB" id="9801602at2"/>
<keyword evidence="5" id="KW-0808">Transferase</keyword>
<accession>A0A0L8BVG8</accession>
<dbReference type="SMART" id="SM00448">
    <property type="entry name" value="REC"/>
    <property type="match status" value="1"/>
</dbReference>
<dbReference type="Proteomes" id="UP000037425">
    <property type="component" value="Unassembled WGS sequence"/>
</dbReference>
<sequence>MSKRILMVEDTEDNRQIVRDLIATTEYELIEAADGAAGVAAAAAHRPDLILMDIQLPVMDGYEATRRIKSDPALQHIPIIAVTSYALSGDEAKALAAGCDGYVAKPFSPRQLLAKVRELLA</sequence>
<dbReference type="PANTHER" id="PTHR45339">
    <property type="entry name" value="HYBRID SIGNAL TRANSDUCTION HISTIDINE KINASE J"/>
    <property type="match status" value="1"/>
</dbReference>
<feature type="domain" description="Response regulatory" evidence="4">
    <location>
        <begin position="4"/>
        <end position="120"/>
    </location>
</feature>
<name>A0A0L8BVG8_ENSAD</name>